<dbReference type="RefSeq" id="WP_085867534.1">
    <property type="nucleotide sequence ID" value="NZ_FWFQ01000005.1"/>
</dbReference>
<reference evidence="3 4" key="1">
    <citation type="submission" date="2017-03" db="EMBL/GenBank/DDBJ databases">
        <authorList>
            <person name="Afonso C.L."/>
            <person name="Miller P.J."/>
            <person name="Scott M.A."/>
            <person name="Spackman E."/>
            <person name="Goraichik I."/>
            <person name="Dimitrov K.M."/>
            <person name="Suarez D.L."/>
            <person name="Swayne D.E."/>
        </authorList>
    </citation>
    <scope>NUCLEOTIDE SEQUENCE [LARGE SCALE GENOMIC DNA]</scope>
    <source>
        <strain evidence="3 4">CECT 7680</strain>
    </source>
</reference>
<dbReference type="GO" id="GO:0008643">
    <property type="term" value="P:carbohydrate transport"/>
    <property type="evidence" value="ECO:0007669"/>
    <property type="project" value="InterPro"/>
</dbReference>
<dbReference type="EMBL" id="FWFQ01000005">
    <property type="protein sequence ID" value="SLN23776.1"/>
    <property type="molecule type" value="Genomic_DNA"/>
</dbReference>
<evidence type="ECO:0000256" key="1">
    <source>
        <dbReference type="ARBA" id="ARBA00008769"/>
    </source>
</evidence>
<dbReference type="AlphaFoldDB" id="A0A1Y5RRJ3"/>
<feature type="chain" id="PRO_5011829535" evidence="2">
    <location>
        <begin position="21"/>
        <end position="373"/>
    </location>
</feature>
<dbReference type="OrthoDB" id="5755240at2"/>
<keyword evidence="4" id="KW-1185">Reference proteome</keyword>
<comment type="similarity">
    <text evidence="1 2">Belongs to the OprB family.</text>
</comment>
<accession>A0A1Y5RRJ3</accession>
<dbReference type="GO" id="GO:0016020">
    <property type="term" value="C:membrane"/>
    <property type="evidence" value="ECO:0007669"/>
    <property type="project" value="InterPro"/>
</dbReference>
<name>A0A1Y5RRJ3_9RHOB</name>
<dbReference type="Pfam" id="PF04966">
    <property type="entry name" value="OprB"/>
    <property type="match status" value="1"/>
</dbReference>
<gene>
    <name evidence="3" type="ORF">PSA7680_00968</name>
</gene>
<evidence type="ECO:0000256" key="2">
    <source>
        <dbReference type="RuleBase" id="RU363072"/>
    </source>
</evidence>
<evidence type="ECO:0000313" key="3">
    <source>
        <dbReference type="EMBL" id="SLN23776.1"/>
    </source>
</evidence>
<proteinExistence type="inferred from homology"/>
<dbReference type="InterPro" id="IPR007049">
    <property type="entry name" value="Carb-sel_porin_OprB"/>
</dbReference>
<keyword evidence="2" id="KW-0732">Signal</keyword>
<dbReference type="Gene3D" id="2.40.160.180">
    <property type="entry name" value="Carbohydrate-selective porin OprB"/>
    <property type="match status" value="1"/>
</dbReference>
<protein>
    <submittedName>
        <fullName evidence="3">Carbohydrate-selective porin, OprB family</fullName>
    </submittedName>
</protein>
<feature type="signal peptide" evidence="2">
    <location>
        <begin position="1"/>
        <end position="20"/>
    </location>
</feature>
<dbReference type="InterPro" id="IPR038673">
    <property type="entry name" value="OprB_sf"/>
</dbReference>
<sequence length="373" mass="41365">MIRQLFFVAALSSCPVLATAEQTDIPDYLELSLTPQYQSLSRDGGHNGNYELDFMGLKTLRQGGEGLGATRLGWWWLRNETVSGLSTNALASRAGLLWDFNDGDAPEPGNFLGVFALQQSFADDKGLLQIGKLYPGNDFAESEYWGDDRGTFMSTMMSGDVAGRWFSTIGLGANAAWFGDGWHLRAGVVDAQAEDPYFDFDSLKKGRFLWQAELGLTPDWGGDFTQIALSPYMIDRTDHLSRERGFVAAFTHEWDDFAVFGRYTWRDGGTALTPADEAEELAVQRGGFLGFAWNAPFDREDDRIAVALMHGEPTPLARAGGLNTQTGIEAYWSIEPNPWTVITPDVQVVRTASGEIETILGLRLKVRFQKSWQ</sequence>
<organism evidence="3 4">
    <name type="scientific">Pseudoruegeria aquimaris</name>
    <dbReference type="NCBI Taxonomy" id="393663"/>
    <lineage>
        <taxon>Bacteria</taxon>
        <taxon>Pseudomonadati</taxon>
        <taxon>Pseudomonadota</taxon>
        <taxon>Alphaproteobacteria</taxon>
        <taxon>Rhodobacterales</taxon>
        <taxon>Roseobacteraceae</taxon>
        <taxon>Pseudoruegeria</taxon>
    </lineage>
</organism>
<dbReference type="Proteomes" id="UP000193409">
    <property type="component" value="Unassembled WGS sequence"/>
</dbReference>
<dbReference type="GO" id="GO:0015288">
    <property type="term" value="F:porin activity"/>
    <property type="evidence" value="ECO:0007669"/>
    <property type="project" value="InterPro"/>
</dbReference>
<evidence type="ECO:0000313" key="4">
    <source>
        <dbReference type="Proteomes" id="UP000193409"/>
    </source>
</evidence>